<dbReference type="InterPro" id="IPR038765">
    <property type="entry name" value="Papain-like_cys_pep_sf"/>
</dbReference>
<dbReference type="CDD" id="cd02674">
    <property type="entry name" value="Peptidase_C19R"/>
    <property type="match status" value="1"/>
</dbReference>
<dbReference type="Pfam" id="PF00581">
    <property type="entry name" value="Rhodanese"/>
    <property type="match status" value="1"/>
</dbReference>
<dbReference type="InterPro" id="IPR001763">
    <property type="entry name" value="Rhodanese-like_dom"/>
</dbReference>
<gene>
    <name evidence="4" type="ORF">LECACI_7A006377</name>
</gene>
<dbReference type="PANTHER" id="PTHR21646">
    <property type="entry name" value="UBIQUITIN CARBOXYL-TERMINAL HYDROLASE"/>
    <property type="match status" value="1"/>
</dbReference>
<dbReference type="Pfam" id="PF00443">
    <property type="entry name" value="UCH"/>
    <property type="match status" value="1"/>
</dbReference>
<dbReference type="InterPro" id="IPR001394">
    <property type="entry name" value="Peptidase_C19_UCH"/>
</dbReference>
<feature type="region of interest" description="Disordered" evidence="2">
    <location>
        <begin position="220"/>
        <end position="286"/>
    </location>
</feature>
<protein>
    <submittedName>
        <fullName evidence="4">Cysteine ase</fullName>
    </submittedName>
</protein>
<comment type="caution">
    <text evidence="4">The sequence shown here is derived from an EMBL/GenBank/DDBJ whole genome shotgun (WGS) entry which is preliminary data.</text>
</comment>
<dbReference type="GO" id="GO:0004843">
    <property type="term" value="F:cysteine-type deubiquitinase activity"/>
    <property type="evidence" value="ECO:0007669"/>
    <property type="project" value="InterPro"/>
</dbReference>
<dbReference type="InterPro" id="IPR050185">
    <property type="entry name" value="Ub_carboxyl-term_hydrolase"/>
</dbReference>
<dbReference type="PROSITE" id="PS00972">
    <property type="entry name" value="USP_1"/>
    <property type="match status" value="1"/>
</dbReference>
<dbReference type="SUPFAM" id="SSF54001">
    <property type="entry name" value="Cysteine proteinases"/>
    <property type="match status" value="1"/>
</dbReference>
<dbReference type="PANTHER" id="PTHR21646:SF23">
    <property type="entry name" value="UBIQUITIN CARBOXYL-TERMINAL HYDROLASE USP2"/>
    <property type="match status" value="1"/>
</dbReference>
<evidence type="ECO:0000259" key="3">
    <source>
        <dbReference type="PROSITE" id="PS50235"/>
    </source>
</evidence>
<proteinExistence type="inferred from homology"/>
<organism evidence="4 5">
    <name type="scientific">Lecanosticta acicola</name>
    <dbReference type="NCBI Taxonomy" id="111012"/>
    <lineage>
        <taxon>Eukaryota</taxon>
        <taxon>Fungi</taxon>
        <taxon>Dikarya</taxon>
        <taxon>Ascomycota</taxon>
        <taxon>Pezizomycotina</taxon>
        <taxon>Dothideomycetes</taxon>
        <taxon>Dothideomycetidae</taxon>
        <taxon>Mycosphaerellales</taxon>
        <taxon>Mycosphaerellaceae</taxon>
        <taxon>Lecanosticta</taxon>
    </lineage>
</organism>
<dbReference type="InterPro" id="IPR028889">
    <property type="entry name" value="USP"/>
</dbReference>
<feature type="region of interest" description="Disordered" evidence="2">
    <location>
        <begin position="1"/>
        <end position="33"/>
    </location>
</feature>
<reference evidence="4" key="1">
    <citation type="submission" date="2023-11" db="EMBL/GenBank/DDBJ databases">
        <authorList>
            <person name="Alioto T."/>
            <person name="Alioto T."/>
            <person name="Gomez Garrido J."/>
        </authorList>
    </citation>
    <scope>NUCLEOTIDE SEQUENCE</scope>
</reference>
<evidence type="ECO:0000256" key="2">
    <source>
        <dbReference type="SAM" id="MobiDB-lite"/>
    </source>
</evidence>
<dbReference type="InterPro" id="IPR018200">
    <property type="entry name" value="USP_CS"/>
</dbReference>
<accession>A0AAI8Z2G4</accession>
<dbReference type="SUPFAM" id="SSF52821">
    <property type="entry name" value="Rhodanese/Cell cycle control phosphatase"/>
    <property type="match status" value="1"/>
</dbReference>
<sequence length="1086" mass="120977">MSAAGPLPSHATNGHPSGYPPSRSDTPNSAGDRKFAHIQDLKNEALTDFSPAQSIGSLFERANSALLAAKRNIDFRRPDLAFVEYLRAYEIAVEVIPKHRDYILFAHDQHGGQKLQLLQQKINSMNEQFDGIKGIIVNNNKRFGVLPKSQQYQQSQNVGGHARGDSAGAIATNGKVKPSPSPKPEKLHARAVSHANVGTNGTSSSPGDPLADRFAKLRLGQGETSTRPSSRGSSTSVSSGPLAMPYAGDYRGSLDASSRSSFTAARPQGPRGMPESSMGPPPLPSKLIIGTEIAAAMPKAPSPTYSPARNMQTTGNIAPPRYSARSLVTSSSRMSSLIPSSSASATAPNGSGDYFGQPTSDGVATPGAVLRRKSVHMPKETRLSAERLYDYIERYSVLLIDFRNREEFDQGHIFTRNIICVEPMITHQGMSASELADKLVLSPDDEQDMFHHRDQYDLVVYYDNQTQSESYLTRPTTDSEARLRWLHEALYDFNQDRPLQRPPILLIGGISAWIDLIGHQALMSTNTQRARQGRPIQRRAPPPSGQPRIPKRRLREYNPFDAEEERKWRERANSESVPETTAFVPGSEDEALDGIDEEQALPGFPTIESFNARFPDAGSLGQQRFGAPASRPPPERPAKVPQYPAAPAPSVYPPVPARPAPAAPRMSYTGVSDRAVSQNQPAPRTSSQLTPYIPPKYMSNNIRLPRTGLINFGSTCYLNATLQALSATTPLSILFLDDQYRNLVQKDNWKGSRGLLPDIYSNTIRSLWKGDVNCIKPSTLFNFVGRLNSIFKDPGQQQDAQEFFSMIVDVLHEDFNSMWARTPLRALTEQEEAKRERMPKTVVAKTEWGRYTHRENSFLTSLFYGQQSSRLQCPKCGMTSTQYDAWALLQVEIPDCKEARLQDCLRQHFGDELLDEENQWTCPNCKAPRRARKKLTMTRAPPFLVIGLKRFKTNPRTGDQRKIHTAVRFPLVGLDIEELVLPQPSPKEVQDIAASYGPDMLKADSSQSPPYIYDAYAVVRHMGESTRSGHYTTAVKDQQRGCWRYFNDTQVTDFQPESESRSKALDNDQAYLVFYKRRQVHEVNKI</sequence>
<evidence type="ECO:0000313" key="4">
    <source>
        <dbReference type="EMBL" id="CAK4031219.1"/>
    </source>
</evidence>
<dbReference type="AlphaFoldDB" id="A0AAI8Z2G4"/>
<feature type="compositionally biased region" description="Basic and acidic residues" evidence="2">
    <location>
        <begin position="564"/>
        <end position="573"/>
    </location>
</feature>
<dbReference type="Gene3D" id="3.40.250.10">
    <property type="entry name" value="Rhodanese-like domain"/>
    <property type="match status" value="1"/>
</dbReference>
<dbReference type="SMART" id="SM00450">
    <property type="entry name" value="RHOD"/>
    <property type="match status" value="1"/>
</dbReference>
<name>A0AAI8Z2G4_9PEZI</name>
<dbReference type="Gene3D" id="3.90.70.10">
    <property type="entry name" value="Cysteine proteinases"/>
    <property type="match status" value="1"/>
</dbReference>
<feature type="region of interest" description="Disordered" evidence="2">
    <location>
        <begin position="333"/>
        <end position="360"/>
    </location>
</feature>
<feature type="compositionally biased region" description="Low complexity" evidence="2">
    <location>
        <begin position="333"/>
        <end position="344"/>
    </location>
</feature>
<comment type="similarity">
    <text evidence="1">Belongs to the peptidase C19 family.</text>
</comment>
<feature type="domain" description="USP" evidence="3">
    <location>
        <begin position="707"/>
        <end position="1078"/>
    </location>
</feature>
<feature type="compositionally biased region" description="Low complexity" evidence="2">
    <location>
        <begin position="225"/>
        <end position="241"/>
    </location>
</feature>
<keyword evidence="5" id="KW-1185">Reference proteome</keyword>
<evidence type="ECO:0000256" key="1">
    <source>
        <dbReference type="ARBA" id="ARBA00009085"/>
    </source>
</evidence>
<evidence type="ECO:0000313" key="5">
    <source>
        <dbReference type="Proteomes" id="UP001296104"/>
    </source>
</evidence>
<feature type="region of interest" description="Disordered" evidence="2">
    <location>
        <begin position="619"/>
        <end position="647"/>
    </location>
</feature>
<dbReference type="Proteomes" id="UP001296104">
    <property type="component" value="Unassembled WGS sequence"/>
</dbReference>
<dbReference type="GO" id="GO:0016579">
    <property type="term" value="P:protein deubiquitination"/>
    <property type="evidence" value="ECO:0007669"/>
    <property type="project" value="InterPro"/>
</dbReference>
<dbReference type="EMBL" id="CAVMBE010000045">
    <property type="protein sequence ID" value="CAK4031219.1"/>
    <property type="molecule type" value="Genomic_DNA"/>
</dbReference>
<feature type="region of interest" description="Disordered" evidence="2">
    <location>
        <begin position="526"/>
        <end position="581"/>
    </location>
</feature>
<feature type="region of interest" description="Disordered" evidence="2">
    <location>
        <begin position="150"/>
        <end position="190"/>
    </location>
</feature>
<dbReference type="PROSITE" id="PS50235">
    <property type="entry name" value="USP_3"/>
    <property type="match status" value="1"/>
</dbReference>
<dbReference type="InterPro" id="IPR036873">
    <property type="entry name" value="Rhodanese-like_dom_sf"/>
</dbReference>